<accession>A0ABP0PMN6</accession>
<dbReference type="EMBL" id="CAXAMN010023317">
    <property type="protein sequence ID" value="CAK9076748.1"/>
    <property type="molecule type" value="Genomic_DNA"/>
</dbReference>
<dbReference type="PROSITE" id="PS50172">
    <property type="entry name" value="BRCT"/>
    <property type="match status" value="1"/>
</dbReference>
<evidence type="ECO:0000313" key="3">
    <source>
        <dbReference type="EMBL" id="CAK9076748.1"/>
    </source>
</evidence>
<keyword evidence="1" id="KW-0677">Repeat</keyword>
<dbReference type="Pfam" id="PF12738">
    <property type="entry name" value="PTCB-BRCT"/>
    <property type="match status" value="1"/>
</dbReference>
<protein>
    <recommendedName>
        <fullName evidence="2">BRCT domain-containing protein</fullName>
    </recommendedName>
</protein>
<sequence length="333" mass="36627">MDVSCSASATSADSASAGMASPAVEMSQLFQATPDSTPWSLAPRSFRRRGPAWQLPAEAWQLVAELLLDQELSRSSSCCKALKEAMDSHEQWLQRAIQQFRSLPISEMESRTMQEEVLRNGRKSYISRRTLFKGKRVALLAGRSELPEIYRLARWCGAAIQLHVTSADLVLIGPRGGSCPGFVASRTQQKSFRVAWLRASCVAGRLLPRHRPLCASNGAPFSSFRSCISGHKDDSPAEFGCYAPRLLEGLLLSTSRLPSREAVTLTAQLLGAECTEELTRSHTHLIAGTAQGEKYDYAIQHHIPVVSVGWIDQTLRLGLPMKERCFPVSRAGD</sequence>
<evidence type="ECO:0000259" key="2">
    <source>
        <dbReference type="PROSITE" id="PS50172"/>
    </source>
</evidence>
<comment type="caution">
    <text evidence="3">The sequence shown here is derived from an EMBL/GenBank/DDBJ whole genome shotgun (WGS) entry which is preliminary data.</text>
</comment>
<dbReference type="SMART" id="SM00292">
    <property type="entry name" value="BRCT"/>
    <property type="match status" value="2"/>
</dbReference>
<name>A0ABP0PMN6_9DINO</name>
<evidence type="ECO:0000313" key="4">
    <source>
        <dbReference type="Proteomes" id="UP001642484"/>
    </source>
</evidence>
<dbReference type="PANTHER" id="PTHR13561:SF20">
    <property type="entry name" value="DNA TOPOISOMERASE 2-BINDING PROTEIN 1"/>
    <property type="match status" value="1"/>
</dbReference>
<dbReference type="InterPro" id="IPR036420">
    <property type="entry name" value="BRCT_dom_sf"/>
</dbReference>
<dbReference type="InterPro" id="IPR001357">
    <property type="entry name" value="BRCT_dom"/>
</dbReference>
<proteinExistence type="predicted"/>
<gene>
    <name evidence="3" type="ORF">CCMP2556_LOCUS37819</name>
</gene>
<reference evidence="3 4" key="1">
    <citation type="submission" date="2024-02" db="EMBL/GenBank/DDBJ databases">
        <authorList>
            <person name="Chen Y."/>
            <person name="Shah S."/>
            <person name="Dougan E. K."/>
            <person name="Thang M."/>
            <person name="Chan C."/>
        </authorList>
    </citation>
    <scope>NUCLEOTIDE SEQUENCE [LARGE SCALE GENOMIC DNA]</scope>
</reference>
<dbReference type="PANTHER" id="PTHR13561">
    <property type="entry name" value="DNA REPLICATION REGULATOR DPB11-RELATED"/>
    <property type="match status" value="1"/>
</dbReference>
<organism evidence="3 4">
    <name type="scientific">Durusdinium trenchii</name>
    <dbReference type="NCBI Taxonomy" id="1381693"/>
    <lineage>
        <taxon>Eukaryota</taxon>
        <taxon>Sar</taxon>
        <taxon>Alveolata</taxon>
        <taxon>Dinophyceae</taxon>
        <taxon>Suessiales</taxon>
        <taxon>Symbiodiniaceae</taxon>
        <taxon>Durusdinium</taxon>
    </lineage>
</organism>
<dbReference type="Gene3D" id="3.40.50.10190">
    <property type="entry name" value="BRCT domain"/>
    <property type="match status" value="1"/>
</dbReference>
<feature type="domain" description="BRCT" evidence="2">
    <location>
        <begin position="242"/>
        <end position="328"/>
    </location>
</feature>
<dbReference type="Proteomes" id="UP001642484">
    <property type="component" value="Unassembled WGS sequence"/>
</dbReference>
<dbReference type="SUPFAM" id="SSF52113">
    <property type="entry name" value="BRCT domain"/>
    <property type="match status" value="1"/>
</dbReference>
<keyword evidence="4" id="KW-1185">Reference proteome</keyword>
<evidence type="ECO:0000256" key="1">
    <source>
        <dbReference type="ARBA" id="ARBA00022737"/>
    </source>
</evidence>
<dbReference type="CDD" id="cd00027">
    <property type="entry name" value="BRCT"/>
    <property type="match status" value="1"/>
</dbReference>